<gene>
    <name evidence="1" type="ORF">SAMN05920897_12212</name>
</gene>
<dbReference type="InterPro" id="IPR029060">
    <property type="entry name" value="PIN-like_dom_sf"/>
</dbReference>
<evidence type="ECO:0000313" key="2">
    <source>
        <dbReference type="Proteomes" id="UP000186400"/>
    </source>
</evidence>
<protein>
    <recommendedName>
        <fullName evidence="3">PIN domain-containing protein</fullName>
    </recommendedName>
</protein>
<dbReference type="EMBL" id="FTMS01000022">
    <property type="protein sequence ID" value="SIQ99736.1"/>
    <property type="molecule type" value="Genomic_DNA"/>
</dbReference>
<dbReference type="Gene3D" id="3.40.50.1010">
    <property type="entry name" value="5'-nuclease"/>
    <property type="match status" value="1"/>
</dbReference>
<dbReference type="STRING" id="159291.SAMN05920897_12212"/>
<reference evidence="1 2" key="1">
    <citation type="submission" date="2017-01" db="EMBL/GenBank/DDBJ databases">
        <authorList>
            <person name="Mah S.A."/>
            <person name="Swanson W.J."/>
            <person name="Moy G.W."/>
            <person name="Vacquier V.D."/>
        </authorList>
    </citation>
    <scope>NUCLEOTIDE SEQUENCE [LARGE SCALE GENOMIC DNA]</scope>
    <source>
        <strain evidence="1 2">ASpG1</strain>
    </source>
</reference>
<dbReference type="RefSeq" id="WP_076489849.1">
    <property type="nucleotide sequence ID" value="NZ_FTMS01000022.1"/>
</dbReference>
<accession>A0A1N6XBK9</accession>
<evidence type="ECO:0008006" key="3">
    <source>
        <dbReference type="Google" id="ProtNLM"/>
    </source>
</evidence>
<sequence>MPVDFIDSNVLIYLFDQTDPRRRGIAREMVERSIADGTGVISIQVVQEVLNVTTNKMENPLSDTDSAFTTP</sequence>
<dbReference type="Proteomes" id="UP000186400">
    <property type="component" value="Unassembled WGS sequence"/>
</dbReference>
<organism evidence="1 2">
    <name type="scientific">Alkalispirochaeta americana</name>
    <dbReference type="NCBI Taxonomy" id="159291"/>
    <lineage>
        <taxon>Bacteria</taxon>
        <taxon>Pseudomonadati</taxon>
        <taxon>Spirochaetota</taxon>
        <taxon>Spirochaetia</taxon>
        <taxon>Spirochaetales</taxon>
        <taxon>Spirochaetaceae</taxon>
        <taxon>Alkalispirochaeta</taxon>
    </lineage>
</organism>
<keyword evidence="2" id="KW-1185">Reference proteome</keyword>
<proteinExistence type="predicted"/>
<dbReference type="SUPFAM" id="SSF88723">
    <property type="entry name" value="PIN domain-like"/>
    <property type="match status" value="1"/>
</dbReference>
<dbReference type="AlphaFoldDB" id="A0A1N6XBK9"/>
<evidence type="ECO:0000313" key="1">
    <source>
        <dbReference type="EMBL" id="SIQ99736.1"/>
    </source>
</evidence>
<name>A0A1N6XBK9_9SPIO</name>